<keyword evidence="3" id="KW-1185">Reference proteome</keyword>
<feature type="non-terminal residue" evidence="2">
    <location>
        <position position="207"/>
    </location>
</feature>
<evidence type="ECO:0000313" key="2">
    <source>
        <dbReference type="EMBL" id="KAJ4833434.1"/>
    </source>
</evidence>
<dbReference type="EMBL" id="JAKUCV010004950">
    <property type="protein sequence ID" value="KAJ4833434.1"/>
    <property type="molecule type" value="Genomic_DNA"/>
</dbReference>
<dbReference type="AlphaFoldDB" id="A0A9Q0FKZ1"/>
<gene>
    <name evidence="2" type="ORF">Tsubulata_048893</name>
</gene>
<dbReference type="Proteomes" id="UP001141552">
    <property type="component" value="Unassembled WGS sequence"/>
</dbReference>
<proteinExistence type="predicted"/>
<feature type="compositionally biased region" description="Low complexity" evidence="1">
    <location>
        <begin position="140"/>
        <end position="152"/>
    </location>
</feature>
<protein>
    <submittedName>
        <fullName evidence="2">Uncharacterized protein</fullName>
    </submittedName>
</protein>
<name>A0A9Q0FKZ1_9ROSI</name>
<organism evidence="2 3">
    <name type="scientific">Turnera subulata</name>
    <dbReference type="NCBI Taxonomy" id="218843"/>
    <lineage>
        <taxon>Eukaryota</taxon>
        <taxon>Viridiplantae</taxon>
        <taxon>Streptophyta</taxon>
        <taxon>Embryophyta</taxon>
        <taxon>Tracheophyta</taxon>
        <taxon>Spermatophyta</taxon>
        <taxon>Magnoliopsida</taxon>
        <taxon>eudicotyledons</taxon>
        <taxon>Gunneridae</taxon>
        <taxon>Pentapetalae</taxon>
        <taxon>rosids</taxon>
        <taxon>fabids</taxon>
        <taxon>Malpighiales</taxon>
        <taxon>Passifloraceae</taxon>
        <taxon>Turnera</taxon>
    </lineage>
</organism>
<comment type="caution">
    <text evidence="2">The sequence shown here is derived from an EMBL/GenBank/DDBJ whole genome shotgun (WGS) entry which is preliminary data.</text>
</comment>
<feature type="compositionally biased region" description="Basic and acidic residues" evidence="1">
    <location>
        <begin position="182"/>
        <end position="201"/>
    </location>
</feature>
<reference evidence="2" key="1">
    <citation type="submission" date="2022-02" db="EMBL/GenBank/DDBJ databases">
        <authorList>
            <person name="Henning P.M."/>
            <person name="McCubbin A.G."/>
            <person name="Shore J.S."/>
        </authorList>
    </citation>
    <scope>NUCLEOTIDE SEQUENCE</scope>
    <source>
        <strain evidence="2">F60SS</strain>
        <tissue evidence="2">Leaves</tissue>
    </source>
</reference>
<feature type="region of interest" description="Disordered" evidence="1">
    <location>
        <begin position="99"/>
        <end position="207"/>
    </location>
</feature>
<evidence type="ECO:0000256" key="1">
    <source>
        <dbReference type="SAM" id="MobiDB-lite"/>
    </source>
</evidence>
<accession>A0A9Q0FKZ1</accession>
<evidence type="ECO:0000313" key="3">
    <source>
        <dbReference type="Proteomes" id="UP001141552"/>
    </source>
</evidence>
<sequence length="207" mass="23173">MYVNPWSSLMPGRDEFLMQSGWGQDTQCPIKWNATVGRILGLHTLAEFEHDLLPSCLWDVAFDFLGLFIFVDLVKPYLQVFILAEGGQEFGLPVENMSFQPRNERRDNSNRPRPPPSQSNRQTWVPRASAAAAVVDSNLPRPSSGNGSRGNSTHGPAAPPRDPRRTGNANAFRGHVGRPHYRRQEKEKGGRESEGVEEVKDPNMPQL</sequence>
<reference evidence="2" key="2">
    <citation type="journal article" date="2023" name="Plants (Basel)">
        <title>Annotation of the Turnera subulata (Passifloraceae) Draft Genome Reveals the S-Locus Evolved after the Divergence of Turneroideae from Passifloroideae in a Stepwise Manner.</title>
        <authorList>
            <person name="Henning P.M."/>
            <person name="Roalson E.H."/>
            <person name="Mir W."/>
            <person name="McCubbin A.G."/>
            <person name="Shore J.S."/>
        </authorList>
    </citation>
    <scope>NUCLEOTIDE SEQUENCE</scope>
    <source>
        <strain evidence="2">F60SS</strain>
    </source>
</reference>